<gene>
    <name evidence="3" type="ORF">TPR58_17830</name>
</gene>
<accession>A0ABV0BBX8</accession>
<organism evidence="3 4">
    <name type="scientific">Sphingomonas rustica</name>
    <dbReference type="NCBI Taxonomy" id="3103142"/>
    <lineage>
        <taxon>Bacteria</taxon>
        <taxon>Pseudomonadati</taxon>
        <taxon>Pseudomonadota</taxon>
        <taxon>Alphaproteobacteria</taxon>
        <taxon>Sphingomonadales</taxon>
        <taxon>Sphingomonadaceae</taxon>
        <taxon>Sphingomonas</taxon>
    </lineage>
</organism>
<feature type="signal peptide" evidence="1">
    <location>
        <begin position="1"/>
        <end position="24"/>
    </location>
</feature>
<dbReference type="InterPro" id="IPR050789">
    <property type="entry name" value="Diverse_Enzym_Activities"/>
</dbReference>
<keyword evidence="1" id="KW-0732">Signal</keyword>
<dbReference type="EMBL" id="JBDIZK010000011">
    <property type="protein sequence ID" value="MEN3749039.1"/>
    <property type="molecule type" value="Genomic_DNA"/>
</dbReference>
<evidence type="ECO:0000313" key="3">
    <source>
        <dbReference type="EMBL" id="MEN3749039.1"/>
    </source>
</evidence>
<sequence>MNRGAIARAAAIVAALLLPAGAMAQTLDLHAMSAEIRAGTYKRIEAIRVIQHGRTVFAEDYRGNDAESRIDARSAGKSITAIAVGMAIEDGKIAGVDQPVFAYFKDREPFAHDGPLKRAMTIRDLLTMSSALDCDDWTDASPGNEERMYETRDWTRFALDIPLFAGFARDANGQGRYAYCTAGAFLLGRIVERATGERFDAYVQRRLFDPLRITGANWTRSPSGEVQTGGQLRLRADDFAAIGQLVLSGGAVEGKQIVSRDWLREMLRVRARATPLDGYGYLWWVRDYRVPGDARPWPGFYMSGNGGNKVVLFPDLDAVVVVLSTNYNQRGMHEMTTAPIERHILPALIAAKAR</sequence>
<name>A0ABV0BBX8_9SPHN</name>
<proteinExistence type="predicted"/>
<dbReference type="RefSeq" id="WP_346248079.1">
    <property type="nucleotide sequence ID" value="NZ_JBDIZK010000011.1"/>
</dbReference>
<dbReference type="InterPro" id="IPR001466">
    <property type="entry name" value="Beta-lactam-related"/>
</dbReference>
<keyword evidence="3" id="KW-0378">Hydrolase</keyword>
<dbReference type="Proteomes" id="UP001427805">
    <property type="component" value="Unassembled WGS sequence"/>
</dbReference>
<dbReference type="GO" id="GO:0016787">
    <property type="term" value="F:hydrolase activity"/>
    <property type="evidence" value="ECO:0007669"/>
    <property type="project" value="UniProtKB-KW"/>
</dbReference>
<dbReference type="SUPFAM" id="SSF56601">
    <property type="entry name" value="beta-lactamase/transpeptidase-like"/>
    <property type="match status" value="1"/>
</dbReference>
<dbReference type="InterPro" id="IPR012338">
    <property type="entry name" value="Beta-lactam/transpept-like"/>
</dbReference>
<feature type="chain" id="PRO_5045413640" evidence="1">
    <location>
        <begin position="25"/>
        <end position="354"/>
    </location>
</feature>
<evidence type="ECO:0000256" key="1">
    <source>
        <dbReference type="SAM" id="SignalP"/>
    </source>
</evidence>
<dbReference type="PANTHER" id="PTHR43283">
    <property type="entry name" value="BETA-LACTAMASE-RELATED"/>
    <property type="match status" value="1"/>
</dbReference>
<reference evidence="3 4" key="1">
    <citation type="submission" date="2024-05" db="EMBL/GenBank/DDBJ databases">
        <title>Sphingomonas sp. HF-S3 16S ribosomal RNA gene Genome sequencing and assembly.</title>
        <authorList>
            <person name="Lee H."/>
        </authorList>
    </citation>
    <scope>NUCLEOTIDE SEQUENCE [LARGE SCALE GENOMIC DNA]</scope>
    <source>
        <strain evidence="3 4">HF-S3</strain>
    </source>
</reference>
<evidence type="ECO:0000313" key="4">
    <source>
        <dbReference type="Proteomes" id="UP001427805"/>
    </source>
</evidence>
<protein>
    <submittedName>
        <fullName evidence="3">Serine hydrolase</fullName>
        <ecNumber evidence="3">3.-.-.-</ecNumber>
    </submittedName>
</protein>
<evidence type="ECO:0000259" key="2">
    <source>
        <dbReference type="Pfam" id="PF00144"/>
    </source>
</evidence>
<dbReference type="Gene3D" id="3.40.710.10">
    <property type="entry name" value="DD-peptidase/beta-lactamase superfamily"/>
    <property type="match status" value="1"/>
</dbReference>
<dbReference type="Pfam" id="PF00144">
    <property type="entry name" value="Beta-lactamase"/>
    <property type="match status" value="1"/>
</dbReference>
<feature type="domain" description="Beta-lactamase-related" evidence="2">
    <location>
        <begin position="46"/>
        <end position="326"/>
    </location>
</feature>
<keyword evidence="4" id="KW-1185">Reference proteome</keyword>
<dbReference type="EC" id="3.-.-.-" evidence="3"/>
<dbReference type="PANTHER" id="PTHR43283:SF7">
    <property type="entry name" value="BETA-LACTAMASE-RELATED DOMAIN-CONTAINING PROTEIN"/>
    <property type="match status" value="1"/>
</dbReference>
<comment type="caution">
    <text evidence="3">The sequence shown here is derived from an EMBL/GenBank/DDBJ whole genome shotgun (WGS) entry which is preliminary data.</text>
</comment>